<organism evidence="2 3">
    <name type="scientific">Chondromyces crocatus</name>
    <dbReference type="NCBI Taxonomy" id="52"/>
    <lineage>
        <taxon>Bacteria</taxon>
        <taxon>Pseudomonadati</taxon>
        <taxon>Myxococcota</taxon>
        <taxon>Polyangia</taxon>
        <taxon>Polyangiales</taxon>
        <taxon>Polyangiaceae</taxon>
        <taxon>Chondromyces</taxon>
    </lineage>
</organism>
<evidence type="ECO:0000259" key="1">
    <source>
        <dbReference type="SMART" id="SM00860"/>
    </source>
</evidence>
<protein>
    <recommendedName>
        <fullName evidence="1">Knr4/Smi1-like domain-containing protein</fullName>
    </recommendedName>
</protein>
<dbReference type="RefSeq" id="WP_050434412.1">
    <property type="nucleotide sequence ID" value="NZ_CP012159.1"/>
</dbReference>
<sequence length="165" mass="18272">MPVADEVKAILAEIEALGARVKLDEPSTDAEIVAAEAHLGFDLPEEYKEFLREIGGVSIEARRTWFFYGLPEKADIKALYVKEFDAFRGGEGGGAYYPARFMVVHDEGDFSNAAEGFVWDGDLGHLRATAGGDCIERSEFLVEGYWAFLSDQLEEIRDRIAEEGG</sequence>
<dbReference type="SUPFAM" id="SSF160631">
    <property type="entry name" value="SMI1/KNR4-like"/>
    <property type="match status" value="1"/>
</dbReference>
<dbReference type="Gene3D" id="3.40.1580.10">
    <property type="entry name" value="SMI1/KNR4-like"/>
    <property type="match status" value="1"/>
</dbReference>
<dbReference type="EMBL" id="CP012159">
    <property type="protein sequence ID" value="AKT42852.1"/>
    <property type="molecule type" value="Genomic_DNA"/>
</dbReference>
<accession>A0A0K1EQC1</accession>
<dbReference type="STRING" id="52.CMC5_070800"/>
<feature type="domain" description="Knr4/Smi1-like" evidence="1">
    <location>
        <begin position="26"/>
        <end position="151"/>
    </location>
</feature>
<keyword evidence="3" id="KW-1185">Reference proteome</keyword>
<name>A0A0K1EQC1_CHOCO</name>
<dbReference type="KEGG" id="ccro:CMC5_070800"/>
<proteinExistence type="predicted"/>
<evidence type="ECO:0000313" key="3">
    <source>
        <dbReference type="Proteomes" id="UP000067626"/>
    </source>
</evidence>
<dbReference type="Proteomes" id="UP000067626">
    <property type="component" value="Chromosome"/>
</dbReference>
<dbReference type="SMART" id="SM00860">
    <property type="entry name" value="SMI1_KNR4"/>
    <property type="match status" value="1"/>
</dbReference>
<dbReference type="AlphaFoldDB" id="A0A0K1EQC1"/>
<evidence type="ECO:0000313" key="2">
    <source>
        <dbReference type="EMBL" id="AKT42852.1"/>
    </source>
</evidence>
<dbReference type="InterPro" id="IPR018958">
    <property type="entry name" value="Knr4/Smi1-like_dom"/>
</dbReference>
<dbReference type="InterPro" id="IPR037883">
    <property type="entry name" value="Knr4/Smi1-like_sf"/>
</dbReference>
<gene>
    <name evidence="2" type="ORF">CMC5_070800</name>
</gene>
<dbReference type="Pfam" id="PF09346">
    <property type="entry name" value="SMI1_KNR4"/>
    <property type="match status" value="1"/>
</dbReference>
<reference evidence="2 3" key="1">
    <citation type="submission" date="2015-07" db="EMBL/GenBank/DDBJ databases">
        <title>Genome analysis of myxobacterium Chondromyces crocatus Cm c5 reveals a high potential for natural compound synthesis and the genetic basis for the loss of fruiting body formation.</title>
        <authorList>
            <person name="Zaburannyi N."/>
            <person name="Bunk B."/>
            <person name="Maier J."/>
            <person name="Overmann J."/>
            <person name="Mueller R."/>
        </authorList>
    </citation>
    <scope>NUCLEOTIDE SEQUENCE [LARGE SCALE GENOMIC DNA]</scope>
    <source>
        <strain evidence="2 3">Cm c5</strain>
    </source>
</reference>